<dbReference type="AlphaFoldDB" id="A0A928X2X9"/>
<protein>
    <submittedName>
        <fullName evidence="2">EAL domain-containing protein</fullName>
    </submittedName>
</protein>
<dbReference type="EMBL" id="JADEXP010000059">
    <property type="protein sequence ID" value="MBE9066801.1"/>
    <property type="molecule type" value="Genomic_DNA"/>
</dbReference>
<dbReference type="PROSITE" id="PS50883">
    <property type="entry name" value="EAL"/>
    <property type="match status" value="1"/>
</dbReference>
<dbReference type="RefSeq" id="WP_193992779.1">
    <property type="nucleotide sequence ID" value="NZ_JADEXP010000059.1"/>
</dbReference>
<keyword evidence="3" id="KW-1185">Reference proteome</keyword>
<dbReference type="InterPro" id="IPR001633">
    <property type="entry name" value="EAL_dom"/>
</dbReference>
<dbReference type="InterPro" id="IPR050706">
    <property type="entry name" value="Cyclic-di-GMP_PDE-like"/>
</dbReference>
<dbReference type="Pfam" id="PF00563">
    <property type="entry name" value="EAL"/>
    <property type="match status" value="1"/>
</dbReference>
<reference evidence="2" key="1">
    <citation type="submission" date="2020-10" db="EMBL/GenBank/DDBJ databases">
        <authorList>
            <person name="Castelo-Branco R."/>
            <person name="Eusebio N."/>
            <person name="Adriana R."/>
            <person name="Vieira A."/>
            <person name="Brugerolle De Fraissinette N."/>
            <person name="Rezende De Castro R."/>
            <person name="Schneider M.P."/>
            <person name="Vasconcelos V."/>
            <person name="Leao P.N."/>
        </authorList>
    </citation>
    <scope>NUCLEOTIDE SEQUENCE</scope>
    <source>
        <strain evidence="2">LEGE 11479</strain>
    </source>
</reference>
<organism evidence="2 3">
    <name type="scientific">Leptolyngbya cf. ectocarpi LEGE 11479</name>
    <dbReference type="NCBI Taxonomy" id="1828722"/>
    <lineage>
        <taxon>Bacteria</taxon>
        <taxon>Bacillati</taxon>
        <taxon>Cyanobacteriota</taxon>
        <taxon>Cyanophyceae</taxon>
        <taxon>Leptolyngbyales</taxon>
        <taxon>Leptolyngbyaceae</taxon>
        <taxon>Leptolyngbya group</taxon>
        <taxon>Leptolyngbya</taxon>
    </lineage>
</organism>
<evidence type="ECO:0000259" key="1">
    <source>
        <dbReference type="PROSITE" id="PS50883"/>
    </source>
</evidence>
<dbReference type="GO" id="GO:0071111">
    <property type="term" value="F:cyclic-guanylate-specific phosphodiesterase activity"/>
    <property type="evidence" value="ECO:0007669"/>
    <property type="project" value="InterPro"/>
</dbReference>
<comment type="caution">
    <text evidence="2">The sequence shown here is derived from an EMBL/GenBank/DDBJ whole genome shotgun (WGS) entry which is preliminary data.</text>
</comment>
<dbReference type="SUPFAM" id="SSF141868">
    <property type="entry name" value="EAL domain-like"/>
    <property type="match status" value="1"/>
</dbReference>
<evidence type="ECO:0000313" key="3">
    <source>
        <dbReference type="Proteomes" id="UP000615026"/>
    </source>
</evidence>
<proteinExistence type="predicted"/>
<accession>A0A928X2X9</accession>
<feature type="domain" description="EAL" evidence="1">
    <location>
        <begin position="7"/>
        <end position="265"/>
    </location>
</feature>
<dbReference type="SMART" id="SM00052">
    <property type="entry name" value="EAL"/>
    <property type="match status" value="1"/>
</dbReference>
<evidence type="ECO:0000313" key="2">
    <source>
        <dbReference type="EMBL" id="MBE9066801.1"/>
    </source>
</evidence>
<dbReference type="CDD" id="cd01948">
    <property type="entry name" value="EAL"/>
    <property type="match status" value="1"/>
</dbReference>
<dbReference type="PANTHER" id="PTHR33121:SF71">
    <property type="entry name" value="OXYGEN SENSOR PROTEIN DOSP"/>
    <property type="match status" value="1"/>
</dbReference>
<dbReference type="PANTHER" id="PTHR33121">
    <property type="entry name" value="CYCLIC DI-GMP PHOSPHODIESTERASE PDEF"/>
    <property type="match status" value="1"/>
</dbReference>
<name>A0A928X2X9_LEPEC</name>
<gene>
    <name evidence="2" type="ORF">IQ260_09060</name>
</gene>
<dbReference type="InterPro" id="IPR035919">
    <property type="entry name" value="EAL_sf"/>
</dbReference>
<sequence>MLSRDVIRYHSRNVYLASPYFRRELKLRYQPIFSLKSKDLYGFETLVSWQSNRAKLYQGNLHDLIAQSRFYEEYHQWMFYEACRQIELWQVYHSSEKALYLGINLSERQLSYSKVYSFVEEIFEKIDLEPTQIQLEIPAQWTAKNLTMARKIITYVKMRNMSICIDNFEPSPAFFQCLKVLPPVDALKLSTQCTQQLAKSSQCRMLCDEMIKIAGMSDVAVISKGIETQEQLNAVETLGCTYGQGYLLSYPIESHQAIALIAKQIHKLVVYLAAMDTLRNFAQTFLGDVLVAKYWQATKPTKSWLTSLTPHNEKELLQSWNQEIQLDSLQEEDLRCWAHQFIRRCSQIIRGFHELLLQSELSTTQKQLLGI</sequence>
<dbReference type="Gene3D" id="3.20.20.450">
    <property type="entry name" value="EAL domain"/>
    <property type="match status" value="1"/>
</dbReference>
<dbReference type="Proteomes" id="UP000615026">
    <property type="component" value="Unassembled WGS sequence"/>
</dbReference>